<proteinExistence type="predicted"/>
<gene>
    <name evidence="2" type="ORF">N0F65_004593</name>
</gene>
<accession>A0AAV2ZFT5</accession>
<protein>
    <submittedName>
        <fullName evidence="2">Uncharacterized protein</fullName>
    </submittedName>
</protein>
<evidence type="ECO:0000313" key="2">
    <source>
        <dbReference type="EMBL" id="DBA03903.1"/>
    </source>
</evidence>
<dbReference type="EMBL" id="DAKRPA010000014">
    <property type="protein sequence ID" value="DBA03903.1"/>
    <property type="molecule type" value="Genomic_DNA"/>
</dbReference>
<organism evidence="2 3">
    <name type="scientific">Lagenidium giganteum</name>
    <dbReference type="NCBI Taxonomy" id="4803"/>
    <lineage>
        <taxon>Eukaryota</taxon>
        <taxon>Sar</taxon>
        <taxon>Stramenopiles</taxon>
        <taxon>Oomycota</taxon>
        <taxon>Peronosporomycetes</taxon>
        <taxon>Pythiales</taxon>
        <taxon>Pythiaceae</taxon>
    </lineage>
</organism>
<feature type="region of interest" description="Disordered" evidence="1">
    <location>
        <begin position="83"/>
        <end position="123"/>
    </location>
</feature>
<dbReference type="PROSITE" id="PS50096">
    <property type="entry name" value="IQ"/>
    <property type="match status" value="2"/>
</dbReference>
<sequence length="1369" mass="152060">MTTSLSPTTLKRRKKYAARSVVSRHMFSLPALPHFEPVLSSSPRLYMRHEGESEVISSAIDHAALINNNNNTVMVIPVGPLGPTASATMSTPTQPQRPRSRDRQQPVASPRTRLTASPSAAQRLAIRPLFEQRRAEEASVARSILAQRDDAQRQAAHKATAAEHMWSSAPVRVGESGSEGHQPEADREALLGAQNGRLDLGELAEFTDVRFFTRPSSAESRDLKHVVDSVPLDEPDALPQAPEDLPTIVDAIKADEDRLSEVYEPQTTVVLPPLTEKTFHVPFLNVLTLSPELIDTLDQRSDIDCSPPVTPTPSTPPPHSVPTLVIAKLTTPTPALVESMELSEPELPPTPAPARYQLPTSCYKVLWRESRHVDGEALAVSVLLSSHGHVEVLYRSTNEEDTTKSYRKKMIVGANDIEATRKWRGDLQPYTARWAEWLVTRLRFNAMGQMKLLLQDDAAAATSVYVRIVTLPTGVDACVHMRWFPSAANDSVSITSNDAQPPTSSPRCDGTLIVDTEVLGSNERNVVRLSVEEVRALARSIGLLSDSDDHGSIGHLLESEDSLHSLLTETKLLALLPKIETIPSEDAAAATDADAIADAEDDEENAVHGPPVLASFDDVCDLAQRVTVESIIPALQWFQRGAAVDACVQTYLTEAARTFHSEDAKKVVTAKIERAKQAKLEELAILALIDTMVVEILAFECRAELEHAKYSGGFDDYYASKVQATFRMSAQRRQYEHRRRVRVRAARLLQALQRGIAARCRFAEMKMEREKYLYYGFRSSLHHATAHIEDPKQRALELTQETEQRRHNFLMQVLHGYAVKHGLSGPPFRFSPDVVVTILNDYGVVVGCPPTLGTDVLTLLVQAQTDGNHHRPTVVARRGSSVVPMLYSSIQVSAALLLALRSQYDDTFGLSVQTRTLQVATVAPRRGSVSATDVVAIPPRWLLKLSAPFQRANKNRLAALRLARQRLGHQAAHLVALEYRRYLNQSVNTFEACRKQWEEHLQSQQARTQWLAQLDVPDLLQYTLDLLISSIKDWGIDQEPLFQALNTCLVHPRGREVIGLLETKFNTFATGVNELQGKRSVLTLRHEIEAELEEFEKLLAVRCLNMARDQVVATPPSEILHVVLHGTIDVEYVRHALPTVLPVASVNDKYVLAKTLITAYANEAYGAAFLSVCTSCLDVAENMTVEAAQFIEKITRHDPTQRREPIEQTDENNGDSITGMPRPLSSSSLQDRKQLKETVTRRALFLLTGAQSVQFLVFLAKAAQFNKAIQRHVLEHLAPYAAQYEMHRLASAVCALTLPSDLDELFTAQFQRQVVYGHAKLWTQYQVLFGRELMQAAQASGVVPMKHADVAASTRHLQTRDREPSSDLT</sequence>
<feature type="region of interest" description="Disordered" evidence="1">
    <location>
        <begin position="151"/>
        <end position="184"/>
    </location>
</feature>
<evidence type="ECO:0000313" key="3">
    <source>
        <dbReference type="Proteomes" id="UP001146120"/>
    </source>
</evidence>
<dbReference type="Proteomes" id="UP001146120">
    <property type="component" value="Unassembled WGS sequence"/>
</dbReference>
<feature type="compositionally biased region" description="Basic and acidic residues" evidence="1">
    <location>
        <begin position="1196"/>
        <end position="1206"/>
    </location>
</feature>
<comment type="caution">
    <text evidence="2">The sequence shown here is derived from an EMBL/GenBank/DDBJ whole genome shotgun (WGS) entry which is preliminary data.</text>
</comment>
<evidence type="ECO:0000256" key="1">
    <source>
        <dbReference type="SAM" id="MobiDB-lite"/>
    </source>
</evidence>
<feature type="region of interest" description="Disordered" evidence="1">
    <location>
        <begin position="1196"/>
        <end position="1231"/>
    </location>
</feature>
<reference evidence="2" key="2">
    <citation type="journal article" date="2023" name="Microbiol Resour">
        <title>Decontamination and Annotation of the Draft Genome Sequence of the Oomycete Lagenidium giganteum ARSEF 373.</title>
        <authorList>
            <person name="Morgan W.R."/>
            <person name="Tartar A."/>
        </authorList>
    </citation>
    <scope>NUCLEOTIDE SEQUENCE</scope>
    <source>
        <strain evidence="2">ARSEF 373</strain>
    </source>
</reference>
<reference evidence="2" key="1">
    <citation type="submission" date="2022-11" db="EMBL/GenBank/DDBJ databases">
        <authorList>
            <person name="Morgan W.R."/>
            <person name="Tartar A."/>
        </authorList>
    </citation>
    <scope>NUCLEOTIDE SEQUENCE</scope>
    <source>
        <strain evidence="2">ARSEF 373</strain>
    </source>
</reference>
<name>A0AAV2ZFT5_9STRA</name>
<keyword evidence="3" id="KW-1185">Reference proteome</keyword>